<dbReference type="Proteomes" id="UP000193411">
    <property type="component" value="Unassembled WGS sequence"/>
</dbReference>
<feature type="transmembrane region" description="Helical" evidence="2">
    <location>
        <begin position="192"/>
        <end position="217"/>
    </location>
</feature>
<reference evidence="3 4" key="1">
    <citation type="submission" date="2016-07" db="EMBL/GenBank/DDBJ databases">
        <title>Pervasive Adenine N6-methylation of Active Genes in Fungi.</title>
        <authorList>
            <consortium name="DOE Joint Genome Institute"/>
            <person name="Mondo S.J."/>
            <person name="Dannebaum R.O."/>
            <person name="Kuo R.C."/>
            <person name="Labutti K."/>
            <person name="Haridas S."/>
            <person name="Kuo A."/>
            <person name="Salamov A."/>
            <person name="Ahrendt S.R."/>
            <person name="Lipzen A."/>
            <person name="Sullivan W."/>
            <person name="Andreopoulos W.B."/>
            <person name="Clum A."/>
            <person name="Lindquist E."/>
            <person name="Daum C."/>
            <person name="Ramamoorthy G.K."/>
            <person name="Gryganskyi A."/>
            <person name="Culley D."/>
            <person name="Magnuson J.K."/>
            <person name="James T.Y."/>
            <person name="O'Malley M.A."/>
            <person name="Stajich J.E."/>
            <person name="Spatafora J.W."/>
            <person name="Visel A."/>
            <person name="Grigoriev I.V."/>
        </authorList>
    </citation>
    <scope>NUCLEOTIDE SEQUENCE [LARGE SCALE GENOMIC DNA]</scope>
    <source>
        <strain evidence="3 4">PL171</strain>
    </source>
</reference>
<feature type="region of interest" description="Disordered" evidence="1">
    <location>
        <begin position="86"/>
        <end position="109"/>
    </location>
</feature>
<comment type="caution">
    <text evidence="3">The sequence shown here is derived from an EMBL/GenBank/DDBJ whole genome shotgun (WGS) entry which is preliminary data.</text>
</comment>
<gene>
    <name evidence="3" type="ORF">BCR44DRAFT_59649</name>
</gene>
<evidence type="ECO:0000313" key="4">
    <source>
        <dbReference type="Proteomes" id="UP000193411"/>
    </source>
</evidence>
<name>A0A1Y2HJN2_9FUNG</name>
<feature type="transmembrane region" description="Helical" evidence="2">
    <location>
        <begin position="353"/>
        <end position="371"/>
    </location>
</feature>
<feature type="transmembrane region" description="Helical" evidence="2">
    <location>
        <begin position="160"/>
        <end position="180"/>
    </location>
</feature>
<proteinExistence type="predicted"/>
<sequence>MATPAVFPRRPDMFMSFPFRFGANLLVNTVSLLSVKFDNGLIVFALVNMLTTIADDGGLLYDAGFAVSHRTSSMYSLHIPQHAAAGQITGSPRAPSSGSLPPSSIRHSRLSSQTSISHLAGERKSPRQSRASIPLPTAQSFQDQVLVHVNQQIERAQHSLAARIASLTCSAISMLFPPSAYARHLAYREASMTGWIVLATMILGLIASWLFAVVPILNWKRDRMLVRQAILSANQQQAGQSPPSQPLNTAAGPVAGSACSAGIGPTSQERRASKTMSLTGLSGASSNTISILPRLTSGGRGKAGLVAKPPSSDSLQLGIARTNGQSVSSSNANEQLYQHGVLPLWRVSLDTSLRPPLVLLVVVFNVLIYYGPLL</sequence>
<feature type="compositionally biased region" description="Polar residues" evidence="1">
    <location>
        <begin position="88"/>
        <end position="102"/>
    </location>
</feature>
<protein>
    <submittedName>
        <fullName evidence="3">Uncharacterized protein</fullName>
    </submittedName>
</protein>
<dbReference type="AlphaFoldDB" id="A0A1Y2HJN2"/>
<keyword evidence="4" id="KW-1185">Reference proteome</keyword>
<organism evidence="3 4">
    <name type="scientific">Catenaria anguillulae PL171</name>
    <dbReference type="NCBI Taxonomy" id="765915"/>
    <lineage>
        <taxon>Eukaryota</taxon>
        <taxon>Fungi</taxon>
        <taxon>Fungi incertae sedis</taxon>
        <taxon>Blastocladiomycota</taxon>
        <taxon>Blastocladiomycetes</taxon>
        <taxon>Blastocladiales</taxon>
        <taxon>Catenariaceae</taxon>
        <taxon>Catenaria</taxon>
    </lineage>
</organism>
<evidence type="ECO:0000256" key="1">
    <source>
        <dbReference type="SAM" id="MobiDB-lite"/>
    </source>
</evidence>
<evidence type="ECO:0000313" key="3">
    <source>
        <dbReference type="EMBL" id="ORZ34786.1"/>
    </source>
</evidence>
<keyword evidence="2" id="KW-1133">Transmembrane helix</keyword>
<dbReference type="EMBL" id="MCFL01000026">
    <property type="protein sequence ID" value="ORZ34786.1"/>
    <property type="molecule type" value="Genomic_DNA"/>
</dbReference>
<accession>A0A1Y2HJN2</accession>
<keyword evidence="2" id="KW-0812">Transmembrane</keyword>
<keyword evidence="2" id="KW-0472">Membrane</keyword>
<evidence type="ECO:0000256" key="2">
    <source>
        <dbReference type="SAM" id="Phobius"/>
    </source>
</evidence>